<dbReference type="GO" id="GO:0006265">
    <property type="term" value="P:DNA topological change"/>
    <property type="evidence" value="ECO:0007669"/>
    <property type="project" value="UniProtKB-UniRule"/>
</dbReference>
<evidence type="ECO:0000256" key="10">
    <source>
        <dbReference type="SAM" id="MobiDB-lite"/>
    </source>
</evidence>
<dbReference type="NCBIfam" id="TIGR01051">
    <property type="entry name" value="topA_bact"/>
    <property type="match status" value="1"/>
</dbReference>
<dbReference type="InterPro" id="IPR005733">
    <property type="entry name" value="TopoI_bac-type"/>
</dbReference>
<keyword evidence="4" id="KW-0460">Magnesium</keyword>
<comment type="function">
    <text evidence="8 9">Releases the supercoiling and torsional tension of DNA, which is introduced during the DNA replication and transcription, by transiently cleaving and rejoining one strand of the DNA duplex. Introduces a single-strand break via transesterification at a target site in duplex DNA. The scissile phosphodiester is attacked by the catalytic tyrosine of the enzyme, resulting in the formation of a DNA-(5'-phosphotyrosyl)-enzyme intermediate and the expulsion of a 3'-OH DNA strand. The free DNA strand then undergoes passage around the unbroken strand, thus removing DNA supercoils. Finally, in the religation step, the DNA 3'-OH attacks the covalent intermediate to expel the active-site tyrosine and restore the DNA phosphodiester backbone.</text>
</comment>
<dbReference type="HAMAP" id="MF_00952">
    <property type="entry name" value="Topoisom_1_prok"/>
    <property type="match status" value="1"/>
</dbReference>
<keyword evidence="5 9" id="KW-0799">Topoisomerase</keyword>
<dbReference type="InterPro" id="IPR013824">
    <property type="entry name" value="Topo_IA_cen_sub1"/>
</dbReference>
<dbReference type="Pfam" id="PF01751">
    <property type="entry name" value="Toprim"/>
    <property type="match status" value="1"/>
</dbReference>
<dbReference type="OrthoDB" id="9804262at2"/>
<feature type="active site" description="O-(5'-phospho-DNA)-tyrosine intermediate" evidence="9">
    <location>
        <position position="338"/>
    </location>
</feature>
<dbReference type="Proteomes" id="UP000179636">
    <property type="component" value="Unassembled WGS sequence"/>
</dbReference>
<comment type="catalytic activity">
    <reaction evidence="1 9">
        <text>ATP-independent breakage of single-stranded DNA, followed by passage and rejoining.</text>
        <dbReference type="EC" id="5.6.2.1"/>
    </reaction>
</comment>
<dbReference type="InterPro" id="IPR000380">
    <property type="entry name" value="Topo_IA"/>
</dbReference>
<evidence type="ECO:0000256" key="5">
    <source>
        <dbReference type="ARBA" id="ARBA00023029"/>
    </source>
</evidence>
<dbReference type="GO" id="GO:0046872">
    <property type="term" value="F:metal ion binding"/>
    <property type="evidence" value="ECO:0007669"/>
    <property type="project" value="UniProtKB-KW"/>
</dbReference>
<proteinExistence type="inferred from homology"/>
<dbReference type="PANTHER" id="PTHR42785">
    <property type="entry name" value="DNA TOPOISOMERASE, TYPE IA, CORE"/>
    <property type="match status" value="1"/>
</dbReference>
<comment type="subunit">
    <text evidence="9">Monomer.</text>
</comment>
<dbReference type="AlphaFoldDB" id="A0A1S1KKD2"/>
<dbReference type="InterPro" id="IPR006171">
    <property type="entry name" value="TOPRIM_dom"/>
</dbReference>
<dbReference type="CDD" id="cd03363">
    <property type="entry name" value="TOPRIM_TopoIA_TopoI"/>
    <property type="match status" value="1"/>
</dbReference>
<feature type="site" description="Interaction with DNA" evidence="9">
    <location>
        <position position="44"/>
    </location>
</feature>
<dbReference type="InterPro" id="IPR013497">
    <property type="entry name" value="Topo_IA_cen"/>
</dbReference>
<evidence type="ECO:0000256" key="6">
    <source>
        <dbReference type="ARBA" id="ARBA00023125"/>
    </source>
</evidence>
<dbReference type="EMBL" id="MLHV01000003">
    <property type="protein sequence ID" value="OHU07123.1"/>
    <property type="molecule type" value="Genomic_DNA"/>
</dbReference>
<dbReference type="GO" id="GO:0003677">
    <property type="term" value="F:DNA binding"/>
    <property type="evidence" value="ECO:0007669"/>
    <property type="project" value="UniProtKB-KW"/>
</dbReference>
<organism evidence="13 14">
    <name type="scientific">Mycobacterium syngnathidarum</name>
    <dbReference type="NCBI Taxonomy" id="1908205"/>
    <lineage>
        <taxon>Bacteria</taxon>
        <taxon>Bacillati</taxon>
        <taxon>Actinomycetota</taxon>
        <taxon>Actinomycetes</taxon>
        <taxon>Mycobacteriales</taxon>
        <taxon>Mycobacteriaceae</taxon>
        <taxon>Mycobacterium</taxon>
    </lineage>
</organism>
<dbReference type="InterPro" id="IPR023406">
    <property type="entry name" value="Topo_IA_AS"/>
</dbReference>
<evidence type="ECO:0000256" key="8">
    <source>
        <dbReference type="ARBA" id="ARBA00053060"/>
    </source>
</evidence>
<accession>A0A1S1KKD2</accession>
<dbReference type="InterPro" id="IPR025589">
    <property type="entry name" value="Toprim_C_rpt"/>
</dbReference>
<dbReference type="SMART" id="SM00437">
    <property type="entry name" value="TOP1Ac"/>
    <property type="match status" value="1"/>
</dbReference>
<name>A0A1S1KKD2_9MYCO</name>
<feature type="site" description="Interaction with DNA" evidence="9">
    <location>
        <position position="340"/>
    </location>
</feature>
<dbReference type="InterPro" id="IPR034149">
    <property type="entry name" value="TOPRIM_TopoI"/>
</dbReference>
<dbReference type="Gene3D" id="3.40.50.140">
    <property type="match status" value="1"/>
</dbReference>
<comment type="similarity">
    <text evidence="2 9">Belongs to the type IA topoisomerase family.</text>
</comment>
<evidence type="ECO:0000256" key="2">
    <source>
        <dbReference type="ARBA" id="ARBA00009446"/>
    </source>
</evidence>
<reference evidence="13 14" key="1">
    <citation type="submission" date="2016-10" db="EMBL/GenBank/DDBJ databases">
        <title>Evaluation of Human, Animal and Environmental Mycobacterium chelonae Isolates by Core Genome Phylogenomic Analysis, Targeted Gene Comparison, and Anti-microbial Susceptibility Patterns: A Tale of Mistaken Identities.</title>
        <authorList>
            <person name="Fogelson S.B."/>
            <person name="Camus A.C."/>
            <person name="Lorenz W."/>
            <person name="Vasireddy R."/>
            <person name="Vasireddy S."/>
            <person name="Smith T."/>
            <person name="Brown-Elliott B.A."/>
            <person name="Wallace R.J.Jr."/>
            <person name="Hasan N.A."/>
            <person name="Reischl U."/>
            <person name="Sanchez S."/>
        </authorList>
    </citation>
    <scope>NUCLEOTIDE SEQUENCE [LARGE SCALE GENOMIC DNA]</scope>
    <source>
        <strain evidence="13 14">24999</strain>
    </source>
</reference>
<keyword evidence="7 9" id="KW-0413">Isomerase</keyword>
<dbReference type="InterPro" id="IPR003601">
    <property type="entry name" value="Topo_IA_2"/>
</dbReference>
<feature type="site" description="Interaction with DNA" evidence="9">
    <location>
        <position position="164"/>
    </location>
</feature>
<feature type="site" description="Interaction with DNA" evidence="9">
    <location>
        <position position="167"/>
    </location>
</feature>
<dbReference type="EC" id="5.6.2.1" evidence="9"/>
<evidence type="ECO:0000256" key="7">
    <source>
        <dbReference type="ARBA" id="ARBA00023235"/>
    </source>
</evidence>
<keyword evidence="6 9" id="KW-0238">DNA-binding</keyword>
<keyword evidence="3" id="KW-0479">Metal-binding</keyword>
<evidence type="ECO:0000256" key="9">
    <source>
        <dbReference type="HAMAP-Rule" id="MF_00952"/>
    </source>
</evidence>
<evidence type="ECO:0000259" key="12">
    <source>
        <dbReference type="PROSITE" id="PS52039"/>
    </source>
</evidence>
<dbReference type="PRINTS" id="PR00417">
    <property type="entry name" value="PRTPISMRASEI"/>
</dbReference>
<evidence type="ECO:0000313" key="13">
    <source>
        <dbReference type="EMBL" id="OHU07123.1"/>
    </source>
</evidence>
<dbReference type="PROSITE" id="PS52039">
    <property type="entry name" value="TOPO_IA_2"/>
    <property type="match status" value="1"/>
</dbReference>
<feature type="domain" description="Topo IA-type catalytic" evidence="12">
    <location>
        <begin position="153"/>
        <end position="610"/>
    </location>
</feature>
<feature type="site" description="Interaction with DNA" evidence="9">
    <location>
        <position position="179"/>
    </location>
</feature>
<gene>
    <name evidence="9" type="primary">topA</name>
    <name evidence="13" type="ORF">BKG61_04530</name>
</gene>
<accession>A0A1Q9WIB3</accession>
<evidence type="ECO:0000256" key="1">
    <source>
        <dbReference type="ARBA" id="ARBA00000213"/>
    </source>
</evidence>
<dbReference type="SMART" id="SM00436">
    <property type="entry name" value="TOP1Bc"/>
    <property type="match status" value="1"/>
</dbReference>
<feature type="region of interest" description="Disordered" evidence="10">
    <location>
        <begin position="842"/>
        <end position="945"/>
    </location>
</feature>
<feature type="site" description="Interaction with DNA" evidence="9">
    <location>
        <position position="163"/>
    </location>
</feature>
<dbReference type="InterPro" id="IPR003602">
    <property type="entry name" value="Topo_IA_DNA-bd_dom"/>
</dbReference>
<feature type="site" description="Interaction with DNA" evidence="9">
    <location>
        <position position="172"/>
    </location>
</feature>
<dbReference type="CDD" id="cd00186">
    <property type="entry name" value="TOP1Ac"/>
    <property type="match status" value="1"/>
</dbReference>
<dbReference type="STRING" id="1908205.BKG60_00555"/>
<dbReference type="GO" id="GO:0003917">
    <property type="term" value="F:DNA topoisomerase type I (single strand cut, ATP-independent) activity"/>
    <property type="evidence" value="ECO:0007669"/>
    <property type="project" value="UniProtKB-UniRule"/>
</dbReference>
<dbReference type="FunFam" id="1.10.290.10:FF:000002">
    <property type="entry name" value="DNA topoisomerase 1"/>
    <property type="match status" value="1"/>
</dbReference>
<dbReference type="Gene3D" id="1.10.290.10">
    <property type="entry name" value="Topoisomerase I, domain 4"/>
    <property type="match status" value="1"/>
</dbReference>
<dbReference type="RefSeq" id="WP_070185938.1">
    <property type="nucleotide sequence ID" value="NZ_MLCL01000001.1"/>
</dbReference>
<feature type="compositionally biased region" description="Basic residues" evidence="10">
    <location>
        <begin position="910"/>
        <end position="945"/>
    </location>
</feature>
<feature type="region of interest" description="Disordered" evidence="10">
    <location>
        <begin position="733"/>
        <end position="764"/>
    </location>
</feature>
<dbReference type="Gene3D" id="2.70.20.10">
    <property type="entry name" value="Topoisomerase I, domain 3"/>
    <property type="match status" value="1"/>
</dbReference>
<feature type="domain" description="Toprim" evidence="11">
    <location>
        <begin position="14"/>
        <end position="138"/>
    </location>
</feature>
<evidence type="ECO:0000313" key="14">
    <source>
        <dbReference type="Proteomes" id="UP000179636"/>
    </source>
</evidence>
<feature type="compositionally biased region" description="Basic and acidic residues" evidence="10">
    <location>
        <begin position="887"/>
        <end position="909"/>
    </location>
</feature>
<dbReference type="InterPro" id="IPR023405">
    <property type="entry name" value="Topo_IA_core_domain"/>
</dbReference>
<dbReference type="FunFam" id="3.40.50.140:FF:000001">
    <property type="entry name" value="DNA topoisomerase 1"/>
    <property type="match status" value="1"/>
</dbReference>
<evidence type="ECO:0000259" key="11">
    <source>
        <dbReference type="PROSITE" id="PS50880"/>
    </source>
</evidence>
<dbReference type="PANTHER" id="PTHR42785:SF1">
    <property type="entry name" value="DNA TOPOISOMERASE"/>
    <property type="match status" value="1"/>
</dbReference>
<dbReference type="PROSITE" id="PS50880">
    <property type="entry name" value="TOPRIM"/>
    <property type="match status" value="1"/>
</dbReference>
<dbReference type="SUPFAM" id="SSF56712">
    <property type="entry name" value="Prokaryotic type I DNA topoisomerase"/>
    <property type="match status" value="1"/>
</dbReference>
<sequence length="945" mass="102908">MAGDSGSGSKGNVRRLVIVESPTKARKIAGYLGSDYVVESSRGHIRDLPRNAADVPAKYKSEPWARLGVNVDDNFEPLYIVSPDKKSTVTELKDLLKGVDELYLATDGDREGEAIAWHLLETLKPKVPVRRMVFHEITEPAIRAAAENPRDLDIALVDAQETRRILDRLYGYEVSPVLWKKVAPKLSAGRVQSVATRIIVQRERERMAFRSAGYWDVSAELDASVSDPQATPPRFTAKLNTVDGRRVAAGRDFDSLGQLKKPDEVLVLDEASAGALAAGLRGAQLAVSSVEQKPYTRRPYAPFMTSTLQQEAARKLRFSSERTMSIAQRLYENGYITYMRTDSTTLSESAINAARNQARQLYGDEYVHPSPRQYTRKVKNAQEAHEAIRPSGDVFQTPGQLHAQLDTDEFRLYELIWQRTVASQMADARGTTLSLRIAGAAAGGEQVVFNASGRTITFPGFLKAYVESIDELAGGESDDAESRLPNLTQGQRVDAADLTADGHQTSPPARYTEASLIKALEELGIGRPSTYSSIIKTIQDRGYVAKKGSALVPSWVAFAVVGLLEQHFGRLVDYDFTAAMEDELDEIATGQEQRTNWLSNFYFGGEHGVEGSIARSGGLKHLVGGNLEGIDAREVNSIKLFDDDEGRAIVVRVGRNGPYLERMIIDPEAPDGALKPQRANLKDALTPDELTLELAEKAFATPQEGRVLGVDPATGHEIVAKDGRFGPYVTEILPAPEEGPDDGTAGTPAKKGKKPTGPKPRTGSLLRTMDLETVTLDDALKLLSLPRVVGVDPSNNEEITAQNGRYGPYLKRGTDSRSLATEEQMFTITLDEALKIYAEPKRRGRQAAAAPPLRELGTDPASGKPMVIKDGRFGPYVTDGETNASLRKGDDVQSITDERASELLADRRARGPAKKAAKKAPAKKAAAKKTAAKKAPAKKAAAKKA</sequence>
<comment type="caution">
    <text evidence="13">The sequence shown here is derived from an EMBL/GenBank/DDBJ whole genome shotgun (WGS) entry which is preliminary data.</text>
</comment>
<feature type="site" description="Interaction with DNA" evidence="9">
    <location>
        <position position="541"/>
    </location>
</feature>
<dbReference type="PROSITE" id="PS00396">
    <property type="entry name" value="TOPO_IA_1"/>
    <property type="match status" value="1"/>
</dbReference>
<keyword evidence="14" id="KW-1185">Reference proteome</keyword>
<dbReference type="SMART" id="SM00493">
    <property type="entry name" value="TOPRIM"/>
    <property type="match status" value="1"/>
</dbReference>
<protein>
    <recommendedName>
        <fullName evidence="9">DNA topoisomerase 1</fullName>
        <ecNumber evidence="9">5.6.2.1</ecNumber>
    </recommendedName>
    <alternativeName>
        <fullName evidence="9">DNA topoisomerase I</fullName>
    </alternativeName>
</protein>
<evidence type="ECO:0000256" key="3">
    <source>
        <dbReference type="ARBA" id="ARBA00022723"/>
    </source>
</evidence>
<dbReference type="InterPro" id="IPR013826">
    <property type="entry name" value="Topo_IA_cen_sub3"/>
</dbReference>
<feature type="region of interest" description="Interaction with DNA" evidence="9">
    <location>
        <begin position="187"/>
        <end position="192"/>
    </location>
</feature>
<dbReference type="InterPro" id="IPR013825">
    <property type="entry name" value="Topo_IA_cen_sub2"/>
</dbReference>
<dbReference type="InterPro" id="IPR028612">
    <property type="entry name" value="Topoisom_1_IA"/>
</dbReference>
<dbReference type="Gene3D" id="1.10.460.10">
    <property type="entry name" value="Topoisomerase I, domain 2"/>
    <property type="match status" value="1"/>
</dbReference>
<dbReference type="Pfam" id="PF01131">
    <property type="entry name" value="Topoisom_bac"/>
    <property type="match status" value="1"/>
</dbReference>
<dbReference type="Pfam" id="PF13368">
    <property type="entry name" value="Toprim_C_rpt"/>
    <property type="match status" value="3"/>
</dbReference>
<evidence type="ECO:0000256" key="4">
    <source>
        <dbReference type="ARBA" id="ARBA00022842"/>
    </source>
</evidence>